<dbReference type="Proteomes" id="UP001157091">
    <property type="component" value="Unassembled WGS sequence"/>
</dbReference>
<protein>
    <submittedName>
        <fullName evidence="1">Uncharacterized protein</fullName>
    </submittedName>
</protein>
<evidence type="ECO:0000313" key="1">
    <source>
        <dbReference type="EMBL" id="GMA25176.1"/>
    </source>
</evidence>
<proteinExistence type="predicted"/>
<keyword evidence="2" id="KW-1185">Reference proteome</keyword>
<dbReference type="RefSeq" id="WP_284293853.1">
    <property type="nucleotide sequence ID" value="NZ_BSUK01000001.1"/>
</dbReference>
<dbReference type="EMBL" id="BSUK01000001">
    <property type="protein sequence ID" value="GMA25176.1"/>
    <property type="molecule type" value="Genomic_DNA"/>
</dbReference>
<evidence type="ECO:0000313" key="2">
    <source>
        <dbReference type="Proteomes" id="UP001157091"/>
    </source>
</evidence>
<name>A0ABQ6I3D7_9MICO</name>
<comment type="caution">
    <text evidence="1">The sequence shown here is derived from an EMBL/GenBank/DDBJ whole genome shotgun (WGS) entry which is preliminary data.</text>
</comment>
<organism evidence="1 2">
    <name type="scientific">Luteimicrobium album</name>
    <dbReference type="NCBI Taxonomy" id="1054550"/>
    <lineage>
        <taxon>Bacteria</taxon>
        <taxon>Bacillati</taxon>
        <taxon>Actinomycetota</taxon>
        <taxon>Actinomycetes</taxon>
        <taxon>Micrococcales</taxon>
        <taxon>Luteimicrobium</taxon>
    </lineage>
</organism>
<sequence length="162" mass="17232">MRLYVPATRDDLDTVTTTASRATWPVAPRVAHAVTPALRAELPDEDDEGLEYAAWLAAADDSLGLVLQGASSPLRVVVTVEVPDAVVGDALATGDDVSPSTVQVTDDVDAQVVCAHVDETDAGPDVLRVGQVAEADLDDALQAVVDRDLLWYDWTELDQAPR</sequence>
<gene>
    <name evidence="1" type="ORF">GCM10025864_29350</name>
</gene>
<dbReference type="Pfam" id="PF21853">
    <property type="entry name" value="DUF6912"/>
    <property type="match status" value="1"/>
</dbReference>
<accession>A0ABQ6I3D7</accession>
<dbReference type="InterPro" id="IPR054206">
    <property type="entry name" value="DUF6912"/>
</dbReference>
<reference evidence="2" key="1">
    <citation type="journal article" date="2019" name="Int. J. Syst. Evol. Microbiol.">
        <title>The Global Catalogue of Microorganisms (GCM) 10K type strain sequencing project: providing services to taxonomists for standard genome sequencing and annotation.</title>
        <authorList>
            <consortium name="The Broad Institute Genomics Platform"/>
            <consortium name="The Broad Institute Genome Sequencing Center for Infectious Disease"/>
            <person name="Wu L."/>
            <person name="Ma J."/>
        </authorList>
    </citation>
    <scope>NUCLEOTIDE SEQUENCE [LARGE SCALE GENOMIC DNA]</scope>
    <source>
        <strain evidence="2">NBRC 106348</strain>
    </source>
</reference>